<accession>A0ABR2KTD1</accession>
<protein>
    <recommendedName>
        <fullName evidence="4">Cell division cycle protein 123</fullName>
    </recommendedName>
</protein>
<sequence length="270" mass="31378">MLNVIKNCSFDSWYEALREKNKTVRSEIVPLPDDFIQFLLDGEFIMEDEMFPELEAKVNQAIREIGGHVFVKLNFTAPIDAQWIGPQRTLEVQNFKDIIYLMKASTRVLLDLTNPFGQQVEGIKPILVLKKYFDYKRDREFRVFQKHKGLRFISSRYDDVPCHVSRDDVEKLINEFADYVSDIIPHEKLIFDIYISPKMRTHLVDVAPWNDATSSSMFTWPEIEEMSQSETRICTQCVIRPLEDPPVPIELTGGASLAELLEAMKDPEKQ</sequence>
<name>A0ABR2KTD1_9EUKA</name>
<dbReference type="EMBL" id="JAPFFF010000003">
    <property type="protein sequence ID" value="KAK8894061.1"/>
    <property type="molecule type" value="Genomic_DNA"/>
</dbReference>
<proteinExistence type="inferred from homology"/>
<comment type="similarity">
    <text evidence="1">Belongs to the CDC123 family.</text>
</comment>
<comment type="caution">
    <text evidence="2">The sequence shown here is derived from an EMBL/GenBank/DDBJ whole genome shotgun (WGS) entry which is preliminary data.</text>
</comment>
<evidence type="ECO:0008006" key="4">
    <source>
        <dbReference type="Google" id="ProtNLM"/>
    </source>
</evidence>
<dbReference type="InterPro" id="IPR009772">
    <property type="entry name" value="CDC123"/>
</dbReference>
<evidence type="ECO:0000313" key="3">
    <source>
        <dbReference type="Proteomes" id="UP001470230"/>
    </source>
</evidence>
<dbReference type="PANTHER" id="PTHR15323">
    <property type="entry name" value="D123 PROTEIN"/>
    <property type="match status" value="1"/>
</dbReference>
<evidence type="ECO:0000256" key="1">
    <source>
        <dbReference type="ARBA" id="ARBA00011047"/>
    </source>
</evidence>
<keyword evidence="3" id="KW-1185">Reference proteome</keyword>
<dbReference type="PANTHER" id="PTHR15323:SF6">
    <property type="entry name" value="CELL DIVISION CYCLE PROTEIN 123 HOMOLOG"/>
    <property type="match status" value="1"/>
</dbReference>
<evidence type="ECO:0000313" key="2">
    <source>
        <dbReference type="EMBL" id="KAK8894061.1"/>
    </source>
</evidence>
<dbReference type="Proteomes" id="UP001470230">
    <property type="component" value="Unassembled WGS sequence"/>
</dbReference>
<organism evidence="2 3">
    <name type="scientific">Tritrichomonas musculus</name>
    <dbReference type="NCBI Taxonomy" id="1915356"/>
    <lineage>
        <taxon>Eukaryota</taxon>
        <taxon>Metamonada</taxon>
        <taxon>Parabasalia</taxon>
        <taxon>Tritrichomonadida</taxon>
        <taxon>Tritrichomonadidae</taxon>
        <taxon>Tritrichomonas</taxon>
    </lineage>
</organism>
<reference evidence="2 3" key="1">
    <citation type="submission" date="2024-04" db="EMBL/GenBank/DDBJ databases">
        <title>Tritrichomonas musculus Genome.</title>
        <authorList>
            <person name="Alves-Ferreira E."/>
            <person name="Grigg M."/>
            <person name="Lorenzi H."/>
            <person name="Galac M."/>
        </authorList>
    </citation>
    <scope>NUCLEOTIDE SEQUENCE [LARGE SCALE GENOMIC DNA]</scope>
    <source>
        <strain evidence="2 3">EAF2021</strain>
    </source>
</reference>
<dbReference type="Pfam" id="PF07065">
    <property type="entry name" value="D123"/>
    <property type="match status" value="1"/>
</dbReference>
<gene>
    <name evidence="2" type="ORF">M9Y10_022493</name>
</gene>